<feature type="region of interest" description="Disordered" evidence="1">
    <location>
        <begin position="31"/>
        <end position="52"/>
    </location>
</feature>
<reference evidence="2" key="2">
    <citation type="journal article" date="2015" name="Fish Shellfish Immunol.">
        <title>Early steps in the European eel (Anguilla anguilla)-Vibrio vulnificus interaction in the gills: Role of the RtxA13 toxin.</title>
        <authorList>
            <person name="Callol A."/>
            <person name="Pajuelo D."/>
            <person name="Ebbesson L."/>
            <person name="Teles M."/>
            <person name="MacKenzie S."/>
            <person name="Amaro C."/>
        </authorList>
    </citation>
    <scope>NUCLEOTIDE SEQUENCE</scope>
</reference>
<proteinExistence type="predicted"/>
<protein>
    <submittedName>
        <fullName evidence="2">Uncharacterized protein</fullName>
    </submittedName>
</protein>
<organism evidence="2">
    <name type="scientific">Anguilla anguilla</name>
    <name type="common">European freshwater eel</name>
    <name type="synonym">Muraena anguilla</name>
    <dbReference type="NCBI Taxonomy" id="7936"/>
    <lineage>
        <taxon>Eukaryota</taxon>
        <taxon>Metazoa</taxon>
        <taxon>Chordata</taxon>
        <taxon>Craniata</taxon>
        <taxon>Vertebrata</taxon>
        <taxon>Euteleostomi</taxon>
        <taxon>Actinopterygii</taxon>
        <taxon>Neopterygii</taxon>
        <taxon>Teleostei</taxon>
        <taxon>Anguilliformes</taxon>
        <taxon>Anguillidae</taxon>
        <taxon>Anguilla</taxon>
    </lineage>
</organism>
<sequence>MFRCVSSKCIFKCFFTTQHNIYHASIYTKVRGDKEREREEEKKRRNTVGGGR</sequence>
<accession>A0A0E9X994</accession>
<feature type="compositionally biased region" description="Basic and acidic residues" evidence="1">
    <location>
        <begin position="31"/>
        <end position="43"/>
    </location>
</feature>
<name>A0A0E9X994_ANGAN</name>
<evidence type="ECO:0000313" key="2">
    <source>
        <dbReference type="EMBL" id="JAH99194.1"/>
    </source>
</evidence>
<evidence type="ECO:0000256" key="1">
    <source>
        <dbReference type="SAM" id="MobiDB-lite"/>
    </source>
</evidence>
<dbReference type="AlphaFoldDB" id="A0A0E9X994"/>
<reference evidence="2" key="1">
    <citation type="submission" date="2014-11" db="EMBL/GenBank/DDBJ databases">
        <authorList>
            <person name="Amaro Gonzalez C."/>
        </authorList>
    </citation>
    <scope>NUCLEOTIDE SEQUENCE</scope>
</reference>
<dbReference type="EMBL" id="GBXM01009383">
    <property type="protein sequence ID" value="JAH99194.1"/>
    <property type="molecule type" value="Transcribed_RNA"/>
</dbReference>